<dbReference type="PaxDb" id="2903-EOD18103"/>
<dbReference type="Proteomes" id="UP000013827">
    <property type="component" value="Unassembled WGS sequence"/>
</dbReference>
<reference evidence="2" key="1">
    <citation type="journal article" date="2013" name="Nature">
        <title>Pan genome of the phytoplankton Emiliania underpins its global distribution.</title>
        <authorList>
            <person name="Read B.A."/>
            <person name="Kegel J."/>
            <person name="Klute M.J."/>
            <person name="Kuo A."/>
            <person name="Lefebvre S.C."/>
            <person name="Maumus F."/>
            <person name="Mayer C."/>
            <person name="Miller J."/>
            <person name="Monier A."/>
            <person name="Salamov A."/>
            <person name="Young J."/>
            <person name="Aguilar M."/>
            <person name="Claverie J.M."/>
            <person name="Frickenhaus S."/>
            <person name="Gonzalez K."/>
            <person name="Herman E.K."/>
            <person name="Lin Y.C."/>
            <person name="Napier J."/>
            <person name="Ogata H."/>
            <person name="Sarno A.F."/>
            <person name="Shmutz J."/>
            <person name="Schroeder D."/>
            <person name="de Vargas C."/>
            <person name="Verret F."/>
            <person name="von Dassow P."/>
            <person name="Valentin K."/>
            <person name="Van de Peer Y."/>
            <person name="Wheeler G."/>
            <person name="Dacks J.B."/>
            <person name="Delwiche C.F."/>
            <person name="Dyhrman S.T."/>
            <person name="Glockner G."/>
            <person name="John U."/>
            <person name="Richards T."/>
            <person name="Worden A.Z."/>
            <person name="Zhang X."/>
            <person name="Grigoriev I.V."/>
            <person name="Allen A.E."/>
            <person name="Bidle K."/>
            <person name="Borodovsky M."/>
            <person name="Bowler C."/>
            <person name="Brownlee C."/>
            <person name="Cock J.M."/>
            <person name="Elias M."/>
            <person name="Gladyshev V.N."/>
            <person name="Groth M."/>
            <person name="Guda C."/>
            <person name="Hadaegh A."/>
            <person name="Iglesias-Rodriguez M.D."/>
            <person name="Jenkins J."/>
            <person name="Jones B.M."/>
            <person name="Lawson T."/>
            <person name="Leese F."/>
            <person name="Lindquist E."/>
            <person name="Lobanov A."/>
            <person name="Lomsadze A."/>
            <person name="Malik S.B."/>
            <person name="Marsh M.E."/>
            <person name="Mackinder L."/>
            <person name="Mock T."/>
            <person name="Mueller-Roeber B."/>
            <person name="Pagarete A."/>
            <person name="Parker M."/>
            <person name="Probert I."/>
            <person name="Quesneville H."/>
            <person name="Raines C."/>
            <person name="Rensing S.A."/>
            <person name="Riano-Pachon D.M."/>
            <person name="Richier S."/>
            <person name="Rokitta S."/>
            <person name="Shiraiwa Y."/>
            <person name="Soanes D.M."/>
            <person name="van der Giezen M."/>
            <person name="Wahlund T.M."/>
            <person name="Williams B."/>
            <person name="Wilson W."/>
            <person name="Wolfe G."/>
            <person name="Wurch L.L."/>
        </authorList>
    </citation>
    <scope>NUCLEOTIDE SEQUENCE</scope>
</reference>
<dbReference type="GeneID" id="19046104"/>
<dbReference type="AlphaFoldDB" id="A0A0D3J3L8"/>
<dbReference type="RefSeq" id="XP_005770532.1">
    <property type="nucleotide sequence ID" value="XM_005770475.1"/>
</dbReference>
<evidence type="ECO:0000313" key="2">
    <source>
        <dbReference type="Proteomes" id="UP000013827"/>
    </source>
</evidence>
<keyword evidence="2" id="KW-1185">Reference proteome</keyword>
<accession>A0A0D3J3L8</accession>
<proteinExistence type="predicted"/>
<sequence>MWSAATNRAIQARGRDDLNSITGNLFAPGPYVPLMPKGQGLFDPRAMERTMVQGGTFVFDGDEQIFTHYDSSSGAHADLGEVVQLATEGRT</sequence>
<name>A0A0D3J3L8_EMIH1</name>
<dbReference type="OMA" id="AMERTMV"/>
<dbReference type="KEGG" id="ehx:EMIHUDRAFT_349852"/>
<evidence type="ECO:0000313" key="1">
    <source>
        <dbReference type="EnsemblProtists" id="EOD18103"/>
    </source>
</evidence>
<organism evidence="1 2">
    <name type="scientific">Emiliania huxleyi (strain CCMP1516)</name>
    <dbReference type="NCBI Taxonomy" id="280463"/>
    <lineage>
        <taxon>Eukaryota</taxon>
        <taxon>Haptista</taxon>
        <taxon>Haptophyta</taxon>
        <taxon>Prymnesiophyceae</taxon>
        <taxon>Isochrysidales</taxon>
        <taxon>Noelaerhabdaceae</taxon>
        <taxon>Emiliania</taxon>
    </lineage>
</organism>
<dbReference type="HOGENOM" id="CLU_2433614_0_0_1"/>
<dbReference type="EnsemblProtists" id="EOD18103">
    <property type="protein sequence ID" value="EOD18103"/>
    <property type="gene ID" value="EMIHUDRAFT_349852"/>
</dbReference>
<reference evidence="1" key="2">
    <citation type="submission" date="2024-10" db="UniProtKB">
        <authorList>
            <consortium name="EnsemblProtists"/>
        </authorList>
    </citation>
    <scope>IDENTIFICATION</scope>
</reference>
<protein>
    <submittedName>
        <fullName evidence="1">Uncharacterized protein</fullName>
    </submittedName>
</protein>